<evidence type="ECO:0000256" key="3">
    <source>
        <dbReference type="ARBA" id="ARBA00022692"/>
    </source>
</evidence>
<evidence type="ECO:0000256" key="8">
    <source>
        <dbReference type="ARBA" id="ARBA00023180"/>
    </source>
</evidence>
<dbReference type="Pfam" id="PF11721">
    <property type="entry name" value="Malectin"/>
    <property type="match status" value="1"/>
</dbReference>
<organism evidence="12 13">
    <name type="scientific">Taenia crassiceps</name>
    <dbReference type="NCBI Taxonomy" id="6207"/>
    <lineage>
        <taxon>Eukaryota</taxon>
        <taxon>Metazoa</taxon>
        <taxon>Spiralia</taxon>
        <taxon>Lophotrochozoa</taxon>
        <taxon>Platyhelminthes</taxon>
        <taxon>Cestoda</taxon>
        <taxon>Eucestoda</taxon>
        <taxon>Cyclophyllidea</taxon>
        <taxon>Taeniidae</taxon>
        <taxon>Taenia</taxon>
    </lineage>
</organism>
<feature type="signal peptide" evidence="10">
    <location>
        <begin position="1"/>
        <end position="19"/>
    </location>
</feature>
<evidence type="ECO:0000259" key="11">
    <source>
        <dbReference type="Pfam" id="PF11721"/>
    </source>
</evidence>
<name>A0ABR4QGH6_9CEST</name>
<evidence type="ECO:0000256" key="5">
    <source>
        <dbReference type="ARBA" id="ARBA00022824"/>
    </source>
</evidence>
<keyword evidence="3" id="KW-0812">Transmembrane</keyword>
<gene>
    <name evidence="12" type="ORF">TcWFU_002918</name>
</gene>
<feature type="domain" description="Malectin" evidence="11">
    <location>
        <begin position="25"/>
        <end position="181"/>
    </location>
</feature>
<dbReference type="InterPro" id="IPR021720">
    <property type="entry name" value="Malectin_dom"/>
</dbReference>
<dbReference type="Gene3D" id="2.60.120.430">
    <property type="entry name" value="Galactose-binding lectin"/>
    <property type="match status" value="1"/>
</dbReference>
<keyword evidence="13" id="KW-1185">Reference proteome</keyword>
<keyword evidence="7" id="KW-0472">Membrane</keyword>
<evidence type="ECO:0000256" key="2">
    <source>
        <dbReference type="ARBA" id="ARBA00009141"/>
    </source>
</evidence>
<dbReference type="EMBL" id="JAKROA010000003">
    <property type="protein sequence ID" value="KAL5108658.1"/>
    <property type="molecule type" value="Genomic_DNA"/>
</dbReference>
<keyword evidence="4 10" id="KW-0732">Signal</keyword>
<keyword evidence="6" id="KW-1133">Transmembrane helix</keyword>
<feature type="chain" id="PRO_5045674324" evidence="10">
    <location>
        <begin position="20"/>
        <end position="234"/>
    </location>
</feature>
<evidence type="ECO:0000256" key="7">
    <source>
        <dbReference type="ARBA" id="ARBA00023136"/>
    </source>
</evidence>
<protein>
    <submittedName>
        <fullName evidence="12">Malectin-A</fullName>
    </submittedName>
</protein>
<evidence type="ECO:0000256" key="9">
    <source>
        <dbReference type="ARBA" id="ARBA00023277"/>
    </source>
</evidence>
<evidence type="ECO:0000313" key="12">
    <source>
        <dbReference type="EMBL" id="KAL5108658.1"/>
    </source>
</evidence>
<evidence type="ECO:0000256" key="10">
    <source>
        <dbReference type="SAM" id="SignalP"/>
    </source>
</evidence>
<keyword evidence="5" id="KW-0256">Endoplasmic reticulum</keyword>
<sequence>MICVALSFVFCLEFCDVFAVKLNPVFAVNCGGDAHVDSNGVWYAADFNNRGIASGHGLNLVMHRVHESDAVLYQTERYDVSSFYYEFPFPDDGHYVLHLKFSEVWFQYPHGKVFSVELNGGLRIIQDLDIFQKAGFSVAYDENIPFTIKDGSILVGDTSVKVSNDEKLRITFVKGNHDNPKTFLSSLHWISSKGKIVFIHRFHRNHQQYHHSRTELKMTWNLFRDLDDHPCLHH</sequence>
<evidence type="ECO:0000313" key="13">
    <source>
        <dbReference type="Proteomes" id="UP001651158"/>
    </source>
</evidence>
<evidence type="ECO:0000256" key="1">
    <source>
        <dbReference type="ARBA" id="ARBA00004115"/>
    </source>
</evidence>
<dbReference type="Proteomes" id="UP001651158">
    <property type="component" value="Unassembled WGS sequence"/>
</dbReference>
<dbReference type="PANTHER" id="PTHR13460:SF0">
    <property type="entry name" value="MALECTIN"/>
    <property type="match status" value="1"/>
</dbReference>
<proteinExistence type="inferred from homology"/>
<evidence type="ECO:0000256" key="4">
    <source>
        <dbReference type="ARBA" id="ARBA00022729"/>
    </source>
</evidence>
<comment type="subcellular location">
    <subcellularLocation>
        <location evidence="1">Endoplasmic reticulum membrane</location>
        <topology evidence="1">Single-pass type I membrane protein</topology>
    </subcellularLocation>
</comment>
<comment type="similarity">
    <text evidence="2">Belongs to the malectin family.</text>
</comment>
<keyword evidence="8" id="KW-0325">Glycoprotein</keyword>
<comment type="caution">
    <text evidence="12">The sequence shown here is derived from an EMBL/GenBank/DDBJ whole genome shotgun (WGS) entry which is preliminary data.</text>
</comment>
<dbReference type="PANTHER" id="PTHR13460">
    <property type="match status" value="1"/>
</dbReference>
<reference evidence="12 13" key="1">
    <citation type="journal article" date="2022" name="Front. Cell. Infect. Microbiol.">
        <title>The Genomes of Two Strains of Taenia crassiceps the Animal Model for the Study of Human Cysticercosis.</title>
        <authorList>
            <person name="Bobes R.J."/>
            <person name="Estrada K."/>
            <person name="Rios-Valencia D.G."/>
            <person name="Calderon-Gallegos A."/>
            <person name="de la Torre P."/>
            <person name="Carrero J.C."/>
            <person name="Sanchez-Flores A."/>
            <person name="Laclette J.P."/>
        </authorList>
    </citation>
    <scope>NUCLEOTIDE SEQUENCE [LARGE SCALE GENOMIC DNA]</scope>
    <source>
        <strain evidence="12">WFUcys</strain>
    </source>
</reference>
<dbReference type="InterPro" id="IPR039155">
    <property type="entry name" value="MLEC"/>
</dbReference>
<accession>A0ABR4QGH6</accession>
<evidence type="ECO:0000256" key="6">
    <source>
        <dbReference type="ARBA" id="ARBA00022989"/>
    </source>
</evidence>
<keyword evidence="9" id="KW-0119">Carbohydrate metabolism</keyword>